<dbReference type="RefSeq" id="WP_042530393.1">
    <property type="nucleotide sequence ID" value="NZ_CDGG01000001.1"/>
</dbReference>
<proteinExistence type="predicted"/>
<dbReference type="STRING" id="545501.BN997_01147"/>
<dbReference type="Proteomes" id="UP000040453">
    <property type="component" value="Unassembled WGS sequence"/>
</dbReference>
<keyword evidence="2" id="KW-1185">Reference proteome</keyword>
<name>A0A0A1MNJ5_9BACI</name>
<accession>A0A0A1MNJ5</accession>
<sequence>MERYKLTIPFIDEEGERFIEATDLRIGITYEFYESEYKALNYLETIRVKRFVLKRMHLIRAGVYDDENTQRTLG</sequence>
<evidence type="ECO:0000313" key="1">
    <source>
        <dbReference type="EMBL" id="CEI81329.1"/>
    </source>
</evidence>
<evidence type="ECO:0000313" key="2">
    <source>
        <dbReference type="Proteomes" id="UP000040453"/>
    </source>
</evidence>
<reference evidence="1 2" key="1">
    <citation type="submission" date="2014-11" db="EMBL/GenBank/DDBJ databases">
        <authorList>
            <person name="Urmite Genomes Urmite Genomes"/>
        </authorList>
    </citation>
    <scope>NUCLEOTIDE SEQUENCE [LARGE SCALE GENOMIC DNA]</scope>
    <source>
        <strain evidence="1 2">Oc5</strain>
    </source>
</reference>
<dbReference type="AlphaFoldDB" id="A0A0A1MNJ5"/>
<protein>
    <submittedName>
        <fullName evidence="1">Uncharacterized protein</fullName>
    </submittedName>
</protein>
<gene>
    <name evidence="1" type="ORF">BN997_01147</name>
</gene>
<dbReference type="EMBL" id="CDGG01000001">
    <property type="protein sequence ID" value="CEI81329.1"/>
    <property type="molecule type" value="Genomic_DNA"/>
</dbReference>
<organism evidence="1 2">
    <name type="scientific">Oceanobacillus oncorhynchi</name>
    <dbReference type="NCBI Taxonomy" id="545501"/>
    <lineage>
        <taxon>Bacteria</taxon>
        <taxon>Bacillati</taxon>
        <taxon>Bacillota</taxon>
        <taxon>Bacilli</taxon>
        <taxon>Bacillales</taxon>
        <taxon>Bacillaceae</taxon>
        <taxon>Oceanobacillus</taxon>
    </lineage>
</organism>
<dbReference type="OrthoDB" id="2721746at2"/>